<organism evidence="1 2">
    <name type="scientific">Bauhinia variegata</name>
    <name type="common">Purple orchid tree</name>
    <name type="synonym">Phanera variegata</name>
    <dbReference type="NCBI Taxonomy" id="167791"/>
    <lineage>
        <taxon>Eukaryota</taxon>
        <taxon>Viridiplantae</taxon>
        <taxon>Streptophyta</taxon>
        <taxon>Embryophyta</taxon>
        <taxon>Tracheophyta</taxon>
        <taxon>Spermatophyta</taxon>
        <taxon>Magnoliopsida</taxon>
        <taxon>eudicotyledons</taxon>
        <taxon>Gunneridae</taxon>
        <taxon>Pentapetalae</taxon>
        <taxon>rosids</taxon>
        <taxon>fabids</taxon>
        <taxon>Fabales</taxon>
        <taxon>Fabaceae</taxon>
        <taxon>Cercidoideae</taxon>
        <taxon>Cercideae</taxon>
        <taxon>Bauhiniinae</taxon>
        <taxon>Bauhinia</taxon>
    </lineage>
</organism>
<proteinExistence type="predicted"/>
<comment type="caution">
    <text evidence="1">The sequence shown here is derived from an EMBL/GenBank/DDBJ whole genome shotgun (WGS) entry which is preliminary data.</text>
</comment>
<sequence>MVMKDQPMPKTIQGLLRLDSIIQSEEKSQFQEQLVEGFQQNSEDPLATNTEVTITNKLFTQDFEPRPSVTDYNNGIVAIEKKPFTKGFEPRPSVTNYNNSMVTMVKKLFTESFELKPSVTDYNNGIVTIEKRSFTKDFELRPSATDYNNGIVAIEKRSFMKDFEPRPSATDYNKGMVTIKVKSLFTKDFEPRPSVTAMVRLPWKISHYGKVAIDNKSFTKKFELKPSAIDYNDGMVSVVEKKIKKDCNNNVIVPKREKPSVNCNFKPRPGSTVYNE</sequence>
<dbReference type="Proteomes" id="UP000828941">
    <property type="component" value="Chromosome 14"/>
</dbReference>
<protein>
    <submittedName>
        <fullName evidence="1">Uncharacterized protein</fullName>
    </submittedName>
</protein>
<evidence type="ECO:0000313" key="2">
    <source>
        <dbReference type="Proteomes" id="UP000828941"/>
    </source>
</evidence>
<gene>
    <name evidence="1" type="ORF">L6164_037317</name>
</gene>
<name>A0ACB9KJY2_BAUVA</name>
<accession>A0ACB9KJY2</accession>
<dbReference type="EMBL" id="CM039439">
    <property type="protein sequence ID" value="KAI4297425.1"/>
    <property type="molecule type" value="Genomic_DNA"/>
</dbReference>
<evidence type="ECO:0000313" key="1">
    <source>
        <dbReference type="EMBL" id="KAI4297425.1"/>
    </source>
</evidence>
<keyword evidence="2" id="KW-1185">Reference proteome</keyword>
<reference evidence="1 2" key="1">
    <citation type="journal article" date="2022" name="DNA Res.">
        <title>Chromosomal-level genome assembly of the orchid tree Bauhinia variegata (Leguminosae; Cercidoideae) supports the allotetraploid origin hypothesis of Bauhinia.</title>
        <authorList>
            <person name="Zhong Y."/>
            <person name="Chen Y."/>
            <person name="Zheng D."/>
            <person name="Pang J."/>
            <person name="Liu Y."/>
            <person name="Luo S."/>
            <person name="Meng S."/>
            <person name="Qian L."/>
            <person name="Wei D."/>
            <person name="Dai S."/>
            <person name="Zhou R."/>
        </authorList>
    </citation>
    <scope>NUCLEOTIDE SEQUENCE [LARGE SCALE GENOMIC DNA]</scope>
    <source>
        <strain evidence="1">BV-YZ2020</strain>
    </source>
</reference>